<dbReference type="Pfam" id="PF03659">
    <property type="entry name" value="Glyco_hydro_71"/>
    <property type="match status" value="1"/>
</dbReference>
<comment type="caution">
    <text evidence="3">The sequence shown here is derived from an EMBL/GenBank/DDBJ whole genome shotgun (WGS) entry which is preliminary data.</text>
</comment>
<evidence type="ECO:0000256" key="1">
    <source>
        <dbReference type="SAM" id="MobiDB-lite"/>
    </source>
</evidence>
<feature type="compositionally biased region" description="Basic and acidic residues" evidence="1">
    <location>
        <begin position="1"/>
        <end position="10"/>
    </location>
</feature>
<dbReference type="GO" id="GO:0051118">
    <property type="term" value="F:glucan endo-1,3-alpha-glucosidase activity"/>
    <property type="evidence" value="ECO:0007669"/>
    <property type="project" value="InterPro"/>
</dbReference>
<keyword evidence="2" id="KW-0812">Transmembrane</keyword>
<name>A0A919L6V0_9ACTN</name>
<keyword evidence="2" id="KW-0472">Membrane</keyword>
<feature type="region of interest" description="Disordered" evidence="1">
    <location>
        <begin position="467"/>
        <end position="486"/>
    </location>
</feature>
<sequence>MTHAPDRAALQDRQAGHRRGRPGGYRRLVLATLLGALLIGAVAGTGLAWDTSSDHAPPAATAAGPGRTAALPFDLPDTRRLRAGGHLVFAHYFPPYPLSLDNEPANRDYYARNYLTVDGEHGKHAAYGGLLRDRPLPVEPSGGDWRLANLEREVRTARDAGIDGFSVDILALSGPNWERARTLLRAARAVDPGFQIMLMPDMKALAEESPEALADALARLSGSPAAFHLSDGRLVVSPFKAEAHTPDWWTRVVNRLALRHGVRTALVPLFLDFRGHAERFAPISYGFSAWGNRSHTGQSGTAENISRAHDLGKRWMQSVAVQDARPDQGVYDEAGNTALLRTTWGDAIDSGADWVQLTTWNDYSESSHIAPSVHNGHAYLDLCSYYLARFKTGQWPRIVRDTVYLTSRVRFTGDREAARQPRLMEPRPGTATPRDTVEVLTFLTAPATVDTAVGPVHRRGRAPAGVRSALLPLGPGHSSATVSRGGRVTAEVATRYPVRTATEVQDLQYYAVSSGRPGEAGHPG</sequence>
<evidence type="ECO:0000313" key="4">
    <source>
        <dbReference type="Proteomes" id="UP000603708"/>
    </source>
</evidence>
<reference evidence="3" key="1">
    <citation type="journal article" date="2014" name="Int. J. Syst. Evol. Microbiol.">
        <title>Complete genome sequence of Corynebacterium casei LMG S-19264T (=DSM 44701T), isolated from a smear-ripened cheese.</title>
        <authorList>
            <consortium name="US DOE Joint Genome Institute (JGI-PGF)"/>
            <person name="Walter F."/>
            <person name="Albersmeier A."/>
            <person name="Kalinowski J."/>
            <person name="Ruckert C."/>
        </authorList>
    </citation>
    <scope>NUCLEOTIDE SEQUENCE</scope>
    <source>
        <strain evidence="3">JCM 5069</strain>
    </source>
</reference>
<dbReference type="InterPro" id="IPR005197">
    <property type="entry name" value="Glyco_hydro_71"/>
</dbReference>
<gene>
    <name evidence="3" type="ORF">GCM10018793_56860</name>
</gene>
<feature type="region of interest" description="Disordered" evidence="1">
    <location>
        <begin position="1"/>
        <end position="21"/>
    </location>
</feature>
<dbReference type="EMBL" id="BNCD01000021">
    <property type="protein sequence ID" value="GHH86127.1"/>
    <property type="molecule type" value="Genomic_DNA"/>
</dbReference>
<dbReference type="AlphaFoldDB" id="A0A919L6V0"/>
<reference evidence="3" key="2">
    <citation type="submission" date="2020-09" db="EMBL/GenBank/DDBJ databases">
        <authorList>
            <person name="Sun Q."/>
            <person name="Ohkuma M."/>
        </authorList>
    </citation>
    <scope>NUCLEOTIDE SEQUENCE</scope>
    <source>
        <strain evidence="3">JCM 5069</strain>
    </source>
</reference>
<evidence type="ECO:0008006" key="5">
    <source>
        <dbReference type="Google" id="ProtNLM"/>
    </source>
</evidence>
<dbReference type="RefSeq" id="WP_189936937.1">
    <property type="nucleotide sequence ID" value="NZ_BNCD01000021.1"/>
</dbReference>
<keyword evidence="4" id="KW-1185">Reference proteome</keyword>
<dbReference type="CDD" id="cd11577">
    <property type="entry name" value="GH71"/>
    <property type="match status" value="1"/>
</dbReference>
<evidence type="ECO:0000313" key="3">
    <source>
        <dbReference type="EMBL" id="GHH86127.1"/>
    </source>
</evidence>
<dbReference type="Proteomes" id="UP000603708">
    <property type="component" value="Unassembled WGS sequence"/>
</dbReference>
<dbReference type="Gene3D" id="3.20.20.80">
    <property type="entry name" value="Glycosidases"/>
    <property type="match status" value="1"/>
</dbReference>
<evidence type="ECO:0000256" key="2">
    <source>
        <dbReference type="SAM" id="Phobius"/>
    </source>
</evidence>
<protein>
    <recommendedName>
        <fullName evidence="5">Glycosyl hydrolase family 71</fullName>
    </recommendedName>
</protein>
<feature type="transmembrane region" description="Helical" evidence="2">
    <location>
        <begin position="28"/>
        <end position="49"/>
    </location>
</feature>
<keyword evidence="2" id="KW-1133">Transmembrane helix</keyword>
<organism evidence="3 4">
    <name type="scientific">Streptomyces sulfonofaciens</name>
    <dbReference type="NCBI Taxonomy" id="68272"/>
    <lineage>
        <taxon>Bacteria</taxon>
        <taxon>Bacillati</taxon>
        <taxon>Actinomycetota</taxon>
        <taxon>Actinomycetes</taxon>
        <taxon>Kitasatosporales</taxon>
        <taxon>Streptomycetaceae</taxon>
        <taxon>Streptomyces</taxon>
    </lineage>
</organism>
<proteinExistence type="predicted"/>
<accession>A0A919L6V0</accession>